<reference evidence="2 3" key="1">
    <citation type="submission" date="2019-10" db="EMBL/GenBank/DDBJ databases">
        <title>Assembly and Annotation for the nematode Trichostrongylus colubriformis.</title>
        <authorList>
            <person name="Martin J."/>
        </authorList>
    </citation>
    <scope>NUCLEOTIDE SEQUENCE [LARGE SCALE GENOMIC DNA]</scope>
    <source>
        <strain evidence="2">G859</strain>
        <tissue evidence="2">Whole worm</tissue>
    </source>
</reference>
<dbReference type="PANTHER" id="PTHR38626">
    <property type="entry name" value="SKN-1 DEPENDENT ZYGOTIC TRANSCRIPT-RELATED"/>
    <property type="match status" value="1"/>
</dbReference>
<dbReference type="AlphaFoldDB" id="A0AAN8G309"/>
<organism evidence="2 3">
    <name type="scientific">Trichostrongylus colubriformis</name>
    <name type="common">Black scour worm</name>
    <dbReference type="NCBI Taxonomy" id="6319"/>
    <lineage>
        <taxon>Eukaryota</taxon>
        <taxon>Metazoa</taxon>
        <taxon>Ecdysozoa</taxon>
        <taxon>Nematoda</taxon>
        <taxon>Chromadorea</taxon>
        <taxon>Rhabditida</taxon>
        <taxon>Rhabditina</taxon>
        <taxon>Rhabditomorpha</taxon>
        <taxon>Strongyloidea</taxon>
        <taxon>Trichostrongylidae</taxon>
        <taxon>Trichostrongylus</taxon>
    </lineage>
</organism>
<dbReference type="InterPro" id="IPR040426">
    <property type="entry name" value="C05B5.4-like"/>
</dbReference>
<comment type="caution">
    <text evidence="2">The sequence shown here is derived from an EMBL/GenBank/DDBJ whole genome shotgun (WGS) entry which is preliminary data.</text>
</comment>
<evidence type="ECO:0000313" key="3">
    <source>
        <dbReference type="Proteomes" id="UP001331761"/>
    </source>
</evidence>
<accession>A0AAN8G309</accession>
<dbReference type="Proteomes" id="UP001331761">
    <property type="component" value="Unassembled WGS sequence"/>
</dbReference>
<sequence length="113" mass="12474">NSARPFVSHWTNGTPEDVAIPCQVVSTDPIYGFQRVCDQTPSIRVFEERLGGAFVDRNQTIATTPSLFEEDLGKEVIEIGGKCFNAFVAIETYGAMSMVPRSVECDRDRAKGK</sequence>
<proteinExistence type="predicted"/>
<gene>
    <name evidence="2" type="ORF">GCK32_013370</name>
</gene>
<keyword evidence="3" id="KW-1185">Reference proteome</keyword>
<dbReference type="EMBL" id="WIXE01007977">
    <property type="protein sequence ID" value="KAK5979783.1"/>
    <property type="molecule type" value="Genomic_DNA"/>
</dbReference>
<feature type="non-terminal residue" evidence="2">
    <location>
        <position position="1"/>
    </location>
</feature>
<dbReference type="PANTHER" id="PTHR38626:SF3">
    <property type="entry name" value="PROTEIN CBG09935"/>
    <property type="match status" value="1"/>
</dbReference>
<evidence type="ECO:0000259" key="1">
    <source>
        <dbReference type="Pfam" id="PF25330"/>
    </source>
</evidence>
<evidence type="ECO:0000313" key="2">
    <source>
        <dbReference type="EMBL" id="KAK5979783.1"/>
    </source>
</evidence>
<name>A0AAN8G309_TRICO</name>
<dbReference type="InterPro" id="IPR057569">
    <property type="entry name" value="C2_nem"/>
</dbReference>
<dbReference type="Pfam" id="PF25330">
    <property type="entry name" value="C2_nem"/>
    <property type="match status" value="1"/>
</dbReference>
<protein>
    <recommendedName>
        <fullName evidence="1">C2 domain-containing protein</fullName>
    </recommendedName>
</protein>
<feature type="domain" description="C2" evidence="1">
    <location>
        <begin position="2"/>
        <end position="93"/>
    </location>
</feature>